<evidence type="ECO:0000313" key="1">
    <source>
        <dbReference type="EMBL" id="KAJ0178119.1"/>
    </source>
</evidence>
<organism evidence="1 2">
    <name type="scientific">Dendrolimus kikuchii</name>
    <dbReference type="NCBI Taxonomy" id="765133"/>
    <lineage>
        <taxon>Eukaryota</taxon>
        <taxon>Metazoa</taxon>
        <taxon>Ecdysozoa</taxon>
        <taxon>Arthropoda</taxon>
        <taxon>Hexapoda</taxon>
        <taxon>Insecta</taxon>
        <taxon>Pterygota</taxon>
        <taxon>Neoptera</taxon>
        <taxon>Endopterygota</taxon>
        <taxon>Lepidoptera</taxon>
        <taxon>Glossata</taxon>
        <taxon>Ditrysia</taxon>
        <taxon>Bombycoidea</taxon>
        <taxon>Lasiocampidae</taxon>
        <taxon>Dendrolimus</taxon>
    </lineage>
</organism>
<comment type="caution">
    <text evidence="1">The sequence shown here is derived from an EMBL/GenBank/DDBJ whole genome shotgun (WGS) entry which is preliminary data.</text>
</comment>
<dbReference type="EMBL" id="CM034396">
    <property type="protein sequence ID" value="KAJ0178119.1"/>
    <property type="molecule type" value="Genomic_DNA"/>
</dbReference>
<gene>
    <name evidence="1" type="ORF">K1T71_005942</name>
</gene>
<proteinExistence type="predicted"/>
<sequence length="379" mass="42634">MYALEFLKKYIYNSLAGTGLARGLQQGSTYIVVVTGILSSKSMEGYPAGYLSDCPGYENEVVITQKSLRYLTLTVVGEGNGYSAKKRKYSYFEINKLIKDPYIDIRKKTLLYVGGYMDIPVYPFAVFIAPIYKRLGYNVMLLDTSHFTIMEYPLAVIYVRAAAKRVAEMLANLTTVGLDPKKLEMVGLSLGGHTMSFIAKNYKNITGQKVSRLTGLDPAGPCFRNLGPEQRLDQSDADFVDVVSTNIDWYGMATPMGHVNYYVNGGEYQPGDILWIPCNIICSHVRAYTIWLAALQNPNSFIAIKCDTIQDARNKNCYDRVPQETNVLGLKTDKNKTGFYFLATHNNFPYYLGEKGLKKENEFFSSHMKEIVDNDSMVL</sequence>
<keyword evidence="2" id="KW-1185">Reference proteome</keyword>
<accession>A0ACC1D324</accession>
<reference evidence="1 2" key="1">
    <citation type="journal article" date="2021" name="Front. Genet.">
        <title>Chromosome-Level Genome Assembly Reveals Significant Gene Expansion in the Toll and IMD Signaling Pathways of Dendrolimus kikuchii.</title>
        <authorList>
            <person name="Zhou J."/>
            <person name="Wu P."/>
            <person name="Xiong Z."/>
            <person name="Liu N."/>
            <person name="Zhao N."/>
            <person name="Ji M."/>
            <person name="Qiu Y."/>
            <person name="Yang B."/>
        </authorList>
    </citation>
    <scope>NUCLEOTIDE SEQUENCE [LARGE SCALE GENOMIC DNA]</scope>
    <source>
        <strain evidence="1">Ann1</strain>
    </source>
</reference>
<evidence type="ECO:0000313" key="2">
    <source>
        <dbReference type="Proteomes" id="UP000824533"/>
    </source>
</evidence>
<dbReference type="Proteomes" id="UP000824533">
    <property type="component" value="Linkage Group LG10"/>
</dbReference>
<name>A0ACC1D324_9NEOP</name>
<protein>
    <submittedName>
        <fullName evidence="1">Uncharacterized protein</fullName>
    </submittedName>
</protein>